<dbReference type="Gene3D" id="2.60.120.780">
    <property type="entry name" value="PINIT domain"/>
    <property type="match status" value="1"/>
</dbReference>
<dbReference type="GO" id="GO:0016925">
    <property type="term" value="P:protein sumoylation"/>
    <property type="evidence" value="ECO:0007669"/>
    <property type="project" value="TreeGrafter"/>
</dbReference>
<reference evidence="13" key="1">
    <citation type="journal article" date="2020" name="Mol. Plant Microbe Interact.">
        <title>Genome Sequence of the Biocontrol Agent Coniothyrium minitans strain Conio (IMI 134523).</title>
        <authorList>
            <person name="Patel D."/>
            <person name="Shittu T.A."/>
            <person name="Baroncelli R."/>
            <person name="Muthumeenakshi S."/>
            <person name="Osborne T.H."/>
            <person name="Janganan T.K."/>
            <person name="Sreenivasaprasad S."/>
        </authorList>
    </citation>
    <scope>NUCLEOTIDE SEQUENCE</scope>
    <source>
        <strain evidence="13">Conio</strain>
    </source>
</reference>
<keyword evidence="3" id="KW-0808">Transferase</keyword>
<name>A0A9P6KPR3_9PLEO</name>
<dbReference type="PROSITE" id="PS51044">
    <property type="entry name" value="ZF_SP_RING"/>
    <property type="match status" value="1"/>
</dbReference>
<evidence type="ECO:0000259" key="10">
    <source>
        <dbReference type="PROSITE" id="PS50800"/>
    </source>
</evidence>
<feature type="region of interest" description="Disordered" evidence="9">
    <location>
        <begin position="403"/>
        <end position="444"/>
    </location>
</feature>
<evidence type="ECO:0000256" key="2">
    <source>
        <dbReference type="ARBA" id="ARBA00005383"/>
    </source>
</evidence>
<accession>A0A9P6KPR3</accession>
<dbReference type="Pfam" id="PF14324">
    <property type="entry name" value="PINIT"/>
    <property type="match status" value="1"/>
</dbReference>
<evidence type="ECO:0000256" key="7">
    <source>
        <dbReference type="ARBA" id="ARBA00022833"/>
    </source>
</evidence>
<dbReference type="EMBL" id="WJXW01000008">
    <property type="protein sequence ID" value="KAF9734036.1"/>
    <property type="molecule type" value="Genomic_DNA"/>
</dbReference>
<feature type="compositionally biased region" description="Low complexity" evidence="9">
    <location>
        <begin position="477"/>
        <end position="486"/>
    </location>
</feature>
<evidence type="ECO:0000256" key="1">
    <source>
        <dbReference type="ARBA" id="ARBA00004718"/>
    </source>
</evidence>
<organism evidence="13 14">
    <name type="scientific">Paraphaeosphaeria minitans</name>
    <dbReference type="NCBI Taxonomy" id="565426"/>
    <lineage>
        <taxon>Eukaryota</taxon>
        <taxon>Fungi</taxon>
        <taxon>Dikarya</taxon>
        <taxon>Ascomycota</taxon>
        <taxon>Pezizomycotina</taxon>
        <taxon>Dothideomycetes</taxon>
        <taxon>Pleosporomycetidae</taxon>
        <taxon>Pleosporales</taxon>
        <taxon>Massarineae</taxon>
        <taxon>Didymosphaeriaceae</taxon>
        <taxon>Paraphaeosphaeria</taxon>
    </lineage>
</organism>
<feature type="region of interest" description="Disordered" evidence="9">
    <location>
        <begin position="74"/>
        <end position="120"/>
    </location>
</feature>
<evidence type="ECO:0000259" key="12">
    <source>
        <dbReference type="PROSITE" id="PS51466"/>
    </source>
</evidence>
<dbReference type="GO" id="GO:0008270">
    <property type="term" value="F:zinc ion binding"/>
    <property type="evidence" value="ECO:0007669"/>
    <property type="project" value="UniProtKB-KW"/>
</dbReference>
<dbReference type="PANTHER" id="PTHR10782">
    <property type="entry name" value="ZINC FINGER MIZ DOMAIN-CONTAINING PROTEIN"/>
    <property type="match status" value="1"/>
</dbReference>
<keyword evidence="14" id="KW-1185">Reference proteome</keyword>
<feature type="compositionally biased region" description="Polar residues" evidence="9">
    <location>
        <begin position="526"/>
        <end position="537"/>
    </location>
</feature>
<dbReference type="PROSITE" id="PS50800">
    <property type="entry name" value="SAP"/>
    <property type="match status" value="1"/>
</dbReference>
<evidence type="ECO:0000256" key="8">
    <source>
        <dbReference type="PROSITE-ProRule" id="PRU00452"/>
    </source>
</evidence>
<keyword evidence="6" id="KW-0833">Ubl conjugation pathway</keyword>
<feature type="domain" description="PINIT" evidence="12">
    <location>
        <begin position="132"/>
        <end position="288"/>
    </location>
</feature>
<feature type="region of interest" description="Disordered" evidence="9">
    <location>
        <begin position="457"/>
        <end position="582"/>
    </location>
</feature>
<dbReference type="PANTHER" id="PTHR10782:SF4">
    <property type="entry name" value="TONALLI, ISOFORM E"/>
    <property type="match status" value="1"/>
</dbReference>
<evidence type="ECO:0000313" key="14">
    <source>
        <dbReference type="Proteomes" id="UP000756921"/>
    </source>
</evidence>
<comment type="similarity">
    <text evidence="2">Belongs to the PIAS family.</text>
</comment>
<feature type="compositionally biased region" description="Polar residues" evidence="9">
    <location>
        <begin position="559"/>
        <end position="572"/>
    </location>
</feature>
<keyword evidence="5 8" id="KW-0863">Zinc-finger</keyword>
<dbReference type="GO" id="GO:0061665">
    <property type="term" value="F:SUMO ligase activity"/>
    <property type="evidence" value="ECO:0007669"/>
    <property type="project" value="TreeGrafter"/>
</dbReference>
<dbReference type="Gene3D" id="3.30.40.10">
    <property type="entry name" value="Zinc/RING finger domain, C3HC4 (zinc finger)"/>
    <property type="match status" value="1"/>
</dbReference>
<proteinExistence type="inferred from homology"/>
<dbReference type="OrthoDB" id="28127at2759"/>
<evidence type="ECO:0000256" key="5">
    <source>
        <dbReference type="ARBA" id="ARBA00022771"/>
    </source>
</evidence>
<evidence type="ECO:0000256" key="9">
    <source>
        <dbReference type="SAM" id="MobiDB-lite"/>
    </source>
</evidence>
<evidence type="ECO:0000256" key="6">
    <source>
        <dbReference type="ARBA" id="ARBA00022786"/>
    </source>
</evidence>
<feature type="domain" description="SP-RING-type" evidence="11">
    <location>
        <begin position="317"/>
        <end position="402"/>
    </location>
</feature>
<dbReference type="InterPro" id="IPR038654">
    <property type="entry name" value="PINIT_sf"/>
</dbReference>
<dbReference type="Pfam" id="PF02891">
    <property type="entry name" value="zf-MIZ"/>
    <property type="match status" value="1"/>
</dbReference>
<dbReference type="SMART" id="SM00513">
    <property type="entry name" value="SAP"/>
    <property type="match status" value="1"/>
</dbReference>
<dbReference type="InterPro" id="IPR003034">
    <property type="entry name" value="SAP_dom"/>
</dbReference>
<feature type="compositionally biased region" description="Basic and acidic residues" evidence="9">
    <location>
        <begin position="403"/>
        <end position="419"/>
    </location>
</feature>
<feature type="compositionally biased region" description="Low complexity" evidence="9">
    <location>
        <begin position="89"/>
        <end position="120"/>
    </location>
</feature>
<comment type="caution">
    <text evidence="13">The sequence shown here is derived from an EMBL/GenBank/DDBJ whole genome shotgun (WGS) entry which is preliminary data.</text>
</comment>
<comment type="pathway">
    <text evidence="1">Protein modification; protein sumoylation.</text>
</comment>
<dbReference type="GO" id="GO:0000785">
    <property type="term" value="C:chromatin"/>
    <property type="evidence" value="ECO:0007669"/>
    <property type="project" value="TreeGrafter"/>
</dbReference>
<protein>
    <submittedName>
        <fullName evidence="13">MIZ/SP-RING zinc finger</fullName>
    </submittedName>
</protein>
<evidence type="ECO:0000256" key="4">
    <source>
        <dbReference type="ARBA" id="ARBA00022723"/>
    </source>
</evidence>
<gene>
    <name evidence="13" type="ORF">PMIN01_08379</name>
</gene>
<dbReference type="AlphaFoldDB" id="A0A9P6KPR3"/>
<dbReference type="InterPro" id="IPR023321">
    <property type="entry name" value="PINIT"/>
</dbReference>
<evidence type="ECO:0000259" key="11">
    <source>
        <dbReference type="PROSITE" id="PS51044"/>
    </source>
</evidence>
<evidence type="ECO:0000256" key="3">
    <source>
        <dbReference type="ARBA" id="ARBA00022679"/>
    </source>
</evidence>
<dbReference type="InterPro" id="IPR004181">
    <property type="entry name" value="Znf_MIZ"/>
</dbReference>
<feature type="domain" description="SAP" evidence="10">
    <location>
        <begin position="17"/>
        <end position="51"/>
    </location>
</feature>
<evidence type="ECO:0000313" key="13">
    <source>
        <dbReference type="EMBL" id="KAF9734036.1"/>
    </source>
</evidence>
<dbReference type="PROSITE" id="PS51466">
    <property type="entry name" value="PINIT"/>
    <property type="match status" value="1"/>
</dbReference>
<dbReference type="Proteomes" id="UP000756921">
    <property type="component" value="Unassembled WGS sequence"/>
</dbReference>
<keyword evidence="4" id="KW-0479">Metal-binding</keyword>
<sequence length="582" mass="64581">MASSSLQQMAPTLITRSKTLLNKDLQKICRAEGVATSGVKSQLQARVTDLINKSVVNNNHALFNRLQHHLSNGPGASAADYGSYPPPSATASSPSMPSGRGSMANGYQPPTYPSYQTPATPARTFPLVRDAMGRTDIGPGPNYFFKESPFFEIREMLLNNITLDTSPSHRQSANKNLMLNESQSARLRSDPTLRVLLFCAVEQPLAPFTRLDITFPSQIEVRVNMDEVKANYKGLKNKPGSTRPADITDLLRTTPANYRNSIGITYALTQKASDHQKYNVFIYLVRKHSVEELVKRIKSRSVITKESVLREMRKKAEDPDIEVGDSVMSLKDPISTLKINTPCRSTVCTHNRCFDGESFLQLQEQAPTWTCPICNKIISFEALAVDEYVQDILKNVPRNTDQVKVKADGQWVNEKENSAPKRQSNGNGYGFGHHDDDDDDSEEELVELPDYRVAAIKSEAVPTPQSLPSIRTPPAPSREASSAPRTGSKRGSEVIDLTLSDDDEPRPKKVAYSTPNSVPDRMRQYQMHSYTVPQRQSVRVDPPPAYSRHSFGGYRDPQSHSPQTSYSGQGTSAYPAYIDSSP</sequence>
<dbReference type="InterPro" id="IPR013083">
    <property type="entry name" value="Znf_RING/FYVE/PHD"/>
</dbReference>
<keyword evidence="7" id="KW-0862">Zinc</keyword>